<accession>A0A2A6BH16</accession>
<dbReference type="GO" id="GO:0005615">
    <property type="term" value="C:extracellular space"/>
    <property type="evidence" value="ECO:0000318"/>
    <property type="project" value="GO_Central"/>
</dbReference>
<keyword evidence="2 7" id="KW-0479">Metal-binding</keyword>
<dbReference type="InterPro" id="IPR001506">
    <property type="entry name" value="Peptidase_M12A"/>
</dbReference>
<dbReference type="GO" id="GO:0008270">
    <property type="term" value="F:zinc ion binding"/>
    <property type="evidence" value="ECO:0007669"/>
    <property type="project" value="UniProtKB-UniRule"/>
</dbReference>
<reference evidence="9" key="2">
    <citation type="submission" date="2022-06" db="UniProtKB">
        <authorList>
            <consortium name="EnsemblMetazoa"/>
        </authorList>
    </citation>
    <scope>IDENTIFICATION</scope>
    <source>
        <strain evidence="9">PS312</strain>
    </source>
</reference>
<feature type="binding site" evidence="7">
    <location>
        <position position="200"/>
    </location>
    <ligand>
        <name>Zn(2+)</name>
        <dbReference type="ChEBI" id="CHEBI:29105"/>
        <note>catalytic</note>
    </ligand>
</feature>
<keyword evidence="8" id="KW-0732">Signal</keyword>
<dbReference type="GO" id="GO:0004222">
    <property type="term" value="F:metalloendopeptidase activity"/>
    <property type="evidence" value="ECO:0000318"/>
    <property type="project" value="GO_Central"/>
</dbReference>
<evidence type="ECO:0000256" key="6">
    <source>
        <dbReference type="ARBA" id="ARBA00023157"/>
    </source>
</evidence>
<dbReference type="SMART" id="SM00235">
    <property type="entry name" value="ZnMc"/>
    <property type="match status" value="1"/>
</dbReference>
<dbReference type="PROSITE" id="PS51864">
    <property type="entry name" value="ASTACIN"/>
    <property type="match status" value="1"/>
</dbReference>
<reference evidence="10" key="1">
    <citation type="journal article" date="2008" name="Nat. Genet.">
        <title>The Pristionchus pacificus genome provides a unique perspective on nematode lifestyle and parasitism.</title>
        <authorList>
            <person name="Dieterich C."/>
            <person name="Clifton S.W."/>
            <person name="Schuster L.N."/>
            <person name="Chinwalla A."/>
            <person name="Delehaunty K."/>
            <person name="Dinkelacker I."/>
            <person name="Fulton L."/>
            <person name="Fulton R."/>
            <person name="Godfrey J."/>
            <person name="Minx P."/>
            <person name="Mitreva M."/>
            <person name="Roeseler W."/>
            <person name="Tian H."/>
            <person name="Witte H."/>
            <person name="Yang S.P."/>
            <person name="Wilson R.K."/>
            <person name="Sommer R.J."/>
        </authorList>
    </citation>
    <scope>NUCLEOTIDE SEQUENCE [LARGE SCALE GENOMIC DNA]</scope>
    <source>
        <strain evidence="10">PS312</strain>
    </source>
</reference>
<keyword evidence="4 7" id="KW-0862">Zinc</keyword>
<accession>A0A8R1UA34</accession>
<keyword evidence="10" id="KW-1185">Reference proteome</keyword>
<gene>
    <name evidence="9" type="primary">WBGene00101086</name>
</gene>
<dbReference type="InterPro" id="IPR034035">
    <property type="entry name" value="Astacin-like_dom"/>
</dbReference>
<dbReference type="Pfam" id="PF01400">
    <property type="entry name" value="Astacin"/>
    <property type="match status" value="1"/>
</dbReference>
<feature type="binding site" evidence="7">
    <location>
        <position position="196"/>
    </location>
    <ligand>
        <name>Zn(2+)</name>
        <dbReference type="ChEBI" id="CHEBI:29105"/>
        <note>catalytic</note>
    </ligand>
</feature>
<organism evidence="9 10">
    <name type="scientific">Pristionchus pacificus</name>
    <name type="common">Parasitic nematode worm</name>
    <dbReference type="NCBI Taxonomy" id="54126"/>
    <lineage>
        <taxon>Eukaryota</taxon>
        <taxon>Metazoa</taxon>
        <taxon>Ecdysozoa</taxon>
        <taxon>Nematoda</taxon>
        <taxon>Chromadorea</taxon>
        <taxon>Rhabditida</taxon>
        <taxon>Rhabditina</taxon>
        <taxon>Diplogasteromorpha</taxon>
        <taxon>Diplogasteroidea</taxon>
        <taxon>Neodiplogasteridae</taxon>
        <taxon>Pristionchus</taxon>
    </lineage>
</organism>
<feature type="chain" id="PRO_5042620785" description="Metalloendopeptidase" evidence="8">
    <location>
        <begin position="17"/>
        <end position="302"/>
    </location>
</feature>
<dbReference type="GO" id="GO:0006508">
    <property type="term" value="P:proteolysis"/>
    <property type="evidence" value="ECO:0007669"/>
    <property type="project" value="UniProtKB-KW"/>
</dbReference>
<evidence type="ECO:0000256" key="7">
    <source>
        <dbReference type="PROSITE-ProRule" id="PRU01211"/>
    </source>
</evidence>
<dbReference type="CDD" id="cd04280">
    <property type="entry name" value="ZnMc_astacin_like"/>
    <property type="match status" value="1"/>
</dbReference>
<keyword evidence="1 7" id="KW-0645">Protease</keyword>
<dbReference type="Gene3D" id="3.40.390.10">
    <property type="entry name" value="Collagenase (Catalytic Domain)"/>
    <property type="match status" value="1"/>
</dbReference>
<comment type="caution">
    <text evidence="7">Lacks conserved residue(s) required for the propagation of feature annotation.</text>
</comment>
<dbReference type="PANTHER" id="PTHR10127">
    <property type="entry name" value="DISCOIDIN, CUB, EGF, LAMININ , AND ZINC METALLOPROTEASE DOMAIN CONTAINING"/>
    <property type="match status" value="1"/>
</dbReference>
<sequence>MRLVLIISTLLVTGLSNGPPNLQEKDAVDNSESFLQPADFALAEKMPVTIPTNAQLDANLNAMLFEGDIDGIPTGVQTSPVLRSRRGEPALTDNNVIQRSSINLASFPNGLWPQGRVPYVMEPGMTTQQRTVIAQAVDEFNRLTCITIVPREARDMAFVFLRRSGAAGCSSFIGRTGGNQTVNLAVGCYTKGIVVHELMHAIGFFHEQSRPDRDRFVRIAFENIRPETRHNFAMHNMRIIDAQGMPYDYGSLMHYHRTAFSINGRDTIVPTNPNAPIGNRSGMSAIDAAKVNINLLYKCPRR</sequence>
<protein>
    <recommendedName>
        <fullName evidence="8">Metalloendopeptidase</fullName>
        <ecNumber evidence="8">3.4.24.-</ecNumber>
    </recommendedName>
</protein>
<dbReference type="SUPFAM" id="SSF55486">
    <property type="entry name" value="Metalloproteases ('zincins'), catalytic domain"/>
    <property type="match status" value="1"/>
</dbReference>
<name>A0A2A6BH16_PRIPA</name>
<evidence type="ECO:0000256" key="5">
    <source>
        <dbReference type="ARBA" id="ARBA00023049"/>
    </source>
</evidence>
<dbReference type="Proteomes" id="UP000005239">
    <property type="component" value="Unassembled WGS sequence"/>
</dbReference>
<evidence type="ECO:0000313" key="10">
    <source>
        <dbReference type="Proteomes" id="UP000005239"/>
    </source>
</evidence>
<keyword evidence="3 7" id="KW-0378">Hydrolase</keyword>
<dbReference type="EnsemblMetazoa" id="PPA11532.1">
    <property type="protein sequence ID" value="PPA11532.1"/>
    <property type="gene ID" value="WBGene00101086"/>
</dbReference>
<evidence type="ECO:0000313" key="9">
    <source>
        <dbReference type="EnsemblMetazoa" id="PPA11532.1"/>
    </source>
</evidence>
<feature type="binding site" evidence="7">
    <location>
        <position position="206"/>
    </location>
    <ligand>
        <name>Zn(2+)</name>
        <dbReference type="ChEBI" id="CHEBI:29105"/>
        <note>catalytic</note>
    </ligand>
</feature>
<dbReference type="OrthoDB" id="291007at2759"/>
<dbReference type="PRINTS" id="PR00480">
    <property type="entry name" value="ASTACIN"/>
</dbReference>
<dbReference type="PANTHER" id="PTHR10127:SF780">
    <property type="entry name" value="METALLOENDOPEPTIDASE"/>
    <property type="match status" value="1"/>
</dbReference>
<proteinExistence type="predicted"/>
<dbReference type="FunFam" id="3.40.390.10:FF:000042">
    <property type="entry name" value="Metalloendopeptidase"/>
    <property type="match status" value="1"/>
</dbReference>
<evidence type="ECO:0000256" key="8">
    <source>
        <dbReference type="RuleBase" id="RU361183"/>
    </source>
</evidence>
<evidence type="ECO:0000256" key="1">
    <source>
        <dbReference type="ARBA" id="ARBA00022670"/>
    </source>
</evidence>
<comment type="cofactor">
    <cofactor evidence="7 8">
        <name>Zn(2+)</name>
        <dbReference type="ChEBI" id="CHEBI:29105"/>
    </cofactor>
    <text evidence="7 8">Binds 1 zinc ion per subunit.</text>
</comment>
<dbReference type="InterPro" id="IPR024079">
    <property type="entry name" value="MetalloPept_cat_dom_sf"/>
</dbReference>
<evidence type="ECO:0000256" key="3">
    <source>
        <dbReference type="ARBA" id="ARBA00022801"/>
    </source>
</evidence>
<keyword evidence="5 7" id="KW-0482">Metalloprotease</keyword>
<dbReference type="EC" id="3.4.24.-" evidence="8"/>
<keyword evidence="6" id="KW-1015">Disulfide bond</keyword>
<evidence type="ECO:0000256" key="2">
    <source>
        <dbReference type="ARBA" id="ARBA00022723"/>
    </source>
</evidence>
<feature type="signal peptide" evidence="8">
    <location>
        <begin position="1"/>
        <end position="16"/>
    </location>
</feature>
<dbReference type="AlphaFoldDB" id="A0A2A6BH16"/>
<dbReference type="InterPro" id="IPR006026">
    <property type="entry name" value="Peptidase_Metallo"/>
</dbReference>
<feature type="active site" evidence="7">
    <location>
        <position position="197"/>
    </location>
</feature>
<evidence type="ECO:0000256" key="4">
    <source>
        <dbReference type="ARBA" id="ARBA00022833"/>
    </source>
</evidence>